<keyword evidence="1" id="KW-0472">Membrane</keyword>
<reference evidence="2" key="1">
    <citation type="submission" date="2020-05" db="EMBL/GenBank/DDBJ databases">
        <authorList>
            <person name="Chiriac C."/>
            <person name="Salcher M."/>
            <person name="Ghai R."/>
            <person name="Kavagutti S V."/>
        </authorList>
    </citation>
    <scope>NUCLEOTIDE SEQUENCE</scope>
</reference>
<dbReference type="EMBL" id="LR798287">
    <property type="protein sequence ID" value="CAB5220899.1"/>
    <property type="molecule type" value="Genomic_DNA"/>
</dbReference>
<keyword evidence="1" id="KW-0812">Transmembrane</keyword>
<gene>
    <name evidence="2" type="ORF">UFOVP245_43</name>
</gene>
<keyword evidence="1" id="KW-1133">Transmembrane helix</keyword>
<evidence type="ECO:0000313" key="2">
    <source>
        <dbReference type="EMBL" id="CAB5220899.1"/>
    </source>
</evidence>
<organism evidence="2">
    <name type="scientific">uncultured Caudovirales phage</name>
    <dbReference type="NCBI Taxonomy" id="2100421"/>
    <lineage>
        <taxon>Viruses</taxon>
        <taxon>Duplodnaviria</taxon>
        <taxon>Heunggongvirae</taxon>
        <taxon>Uroviricota</taxon>
        <taxon>Caudoviricetes</taxon>
        <taxon>Peduoviridae</taxon>
        <taxon>Maltschvirus</taxon>
        <taxon>Maltschvirus maltsch</taxon>
    </lineage>
</organism>
<evidence type="ECO:0000256" key="1">
    <source>
        <dbReference type="SAM" id="Phobius"/>
    </source>
</evidence>
<protein>
    <submittedName>
        <fullName evidence="2">Uncharacterized protein</fullName>
    </submittedName>
</protein>
<proteinExistence type="predicted"/>
<sequence>MTEEIDETITDKDLGKLYENYMKFADKMADKYGIFAIAGVMMAQSLSLYKTILSTEDYNAMVDNISNSRDNVKSFGVNDEHVLH</sequence>
<feature type="transmembrane region" description="Helical" evidence="1">
    <location>
        <begin position="32"/>
        <end position="52"/>
    </location>
</feature>
<accession>A0A6J7WS86</accession>
<name>A0A6J7WS86_9CAUD</name>